<evidence type="ECO:0000259" key="2">
    <source>
        <dbReference type="Pfam" id="PF00171"/>
    </source>
</evidence>
<dbReference type="Gene3D" id="3.40.309.10">
    <property type="entry name" value="Aldehyde Dehydrogenase, Chain A, domain 2"/>
    <property type="match status" value="1"/>
</dbReference>
<dbReference type="Gene3D" id="3.40.605.10">
    <property type="entry name" value="Aldehyde Dehydrogenase, Chain A, domain 1"/>
    <property type="match status" value="1"/>
</dbReference>
<dbReference type="Pfam" id="PF00171">
    <property type="entry name" value="Aldedh"/>
    <property type="match status" value="1"/>
</dbReference>
<dbReference type="InterPro" id="IPR016162">
    <property type="entry name" value="Ald_DH_N"/>
</dbReference>
<dbReference type="CDD" id="cd07122">
    <property type="entry name" value="ALDH_F20_ACDH"/>
    <property type="match status" value="1"/>
</dbReference>
<proteinExistence type="predicted"/>
<dbReference type="InterPro" id="IPR016163">
    <property type="entry name" value="Ald_DH_C"/>
</dbReference>
<keyword evidence="1" id="KW-0560">Oxidoreductase</keyword>
<evidence type="ECO:0000313" key="3">
    <source>
        <dbReference type="EMBL" id="MST87505.1"/>
    </source>
</evidence>
<accession>A0A6A8MFF5</accession>
<keyword evidence="4" id="KW-1185">Reference proteome</keyword>
<dbReference type="InterPro" id="IPR015590">
    <property type="entry name" value="Aldehyde_DH_dom"/>
</dbReference>
<evidence type="ECO:0000256" key="1">
    <source>
        <dbReference type="ARBA" id="ARBA00023002"/>
    </source>
</evidence>
<dbReference type="GO" id="GO:0016620">
    <property type="term" value="F:oxidoreductase activity, acting on the aldehyde or oxo group of donors, NAD or NADP as acceptor"/>
    <property type="evidence" value="ECO:0007669"/>
    <property type="project" value="InterPro"/>
</dbReference>
<gene>
    <name evidence="3" type="ORF">FYJ62_07690</name>
</gene>
<name>A0A6A8MFF5_9LACO</name>
<comment type="caution">
    <text evidence="3">The sequence shown here is derived from an EMBL/GenBank/DDBJ whole genome shotgun (WGS) entry which is preliminary data.</text>
</comment>
<feature type="domain" description="Aldehyde dehydrogenase" evidence="2">
    <location>
        <begin position="22"/>
        <end position="283"/>
    </location>
</feature>
<dbReference type="Proteomes" id="UP000438120">
    <property type="component" value="Unassembled WGS sequence"/>
</dbReference>
<protein>
    <submittedName>
        <fullName evidence="3">Aldehyde dehydrogenase family protein</fullName>
    </submittedName>
</protein>
<dbReference type="InterPro" id="IPR016161">
    <property type="entry name" value="Ald_DH/histidinol_DH"/>
</dbReference>
<dbReference type="OrthoDB" id="9815791at2"/>
<dbReference type="AlphaFoldDB" id="A0A6A8MFF5"/>
<sequence>MAVTTTHTDKEQEEENKKIYRHIDDLANKSHIALSKMDDFTQEQVDHLCQVIENVGVEHAEELAKLAVEETGRGKVIDKTAKNEYASRTIWESMKDMKTVGVVERDEKAGIVKIAEPIGVIAGVTPVTNPTSTVIFKAMIAMKSKNTIIFGFHPQAQKSCVKTAELIRDATVAAGAPEDWIQWITEPSLTATTALMNNPKVQMVLATGGPGMVKAAYSTGKPALGVGPGNGPSYIEKTADLDQSVNDIVLSKTFDNGMICASENSVVVDADVYDEVKQKFAEKKCYFLSKDETKKFEEHFIDPRRGTVAGPMAGKSAYQIAKMCGVDVPEDTTVVIAEYHGVGKGHPLSAEKLSPVLTMYKAKDQSEAFTICTALLNYGGRGHTAGIHTHDVDVLKKFAFKMSACRILVNSPAALGGIGGIYNNLMPSLTLGTGSYGSNSVSHNITAMDLLNIKYVAYRRDEKHRF</sequence>
<dbReference type="PANTHER" id="PTHR11699">
    <property type="entry name" value="ALDEHYDE DEHYDROGENASE-RELATED"/>
    <property type="match status" value="1"/>
</dbReference>
<dbReference type="SUPFAM" id="SSF53720">
    <property type="entry name" value="ALDH-like"/>
    <property type="match status" value="1"/>
</dbReference>
<dbReference type="EMBL" id="VUMX01000021">
    <property type="protein sequence ID" value="MST87505.1"/>
    <property type="molecule type" value="Genomic_DNA"/>
</dbReference>
<evidence type="ECO:0000313" key="4">
    <source>
        <dbReference type="Proteomes" id="UP000438120"/>
    </source>
</evidence>
<organism evidence="3 4">
    <name type="scientific">Lactobacillus porci</name>
    <dbReference type="NCBI Taxonomy" id="2012477"/>
    <lineage>
        <taxon>Bacteria</taxon>
        <taxon>Bacillati</taxon>
        <taxon>Bacillota</taxon>
        <taxon>Bacilli</taxon>
        <taxon>Lactobacillales</taxon>
        <taxon>Lactobacillaceae</taxon>
        <taxon>Lactobacillus</taxon>
    </lineage>
</organism>
<reference evidence="3 4" key="1">
    <citation type="submission" date="2019-08" db="EMBL/GenBank/DDBJ databases">
        <title>In-depth cultivation of the pig gut microbiome towards novel bacterial diversity and tailored functional studies.</title>
        <authorList>
            <person name="Wylensek D."/>
            <person name="Hitch T.C.A."/>
            <person name="Clavel T."/>
        </authorList>
    </citation>
    <scope>NUCLEOTIDE SEQUENCE [LARGE SCALE GENOMIC DNA]</scope>
    <source>
        <strain evidence="3 4">Bifido-178-WT-2B</strain>
    </source>
</reference>